<dbReference type="Gene3D" id="3.40.50.10140">
    <property type="entry name" value="Toll/interleukin-1 receptor homology (TIR) domain"/>
    <property type="match status" value="1"/>
</dbReference>
<evidence type="ECO:0008006" key="3">
    <source>
        <dbReference type="Google" id="ProtNLM"/>
    </source>
</evidence>
<evidence type="ECO:0000313" key="1">
    <source>
        <dbReference type="EMBL" id="UUX35205.1"/>
    </source>
</evidence>
<keyword evidence="2" id="KW-1185">Reference proteome</keyword>
<name>A0ABY5PA05_9LACT</name>
<dbReference type="EMBL" id="CP102453">
    <property type="protein sequence ID" value="UUX35205.1"/>
    <property type="molecule type" value="Genomic_DNA"/>
</dbReference>
<organism evidence="1 2">
    <name type="scientific">Fundicoccus culcitae</name>
    <dbReference type="NCBI Taxonomy" id="2969821"/>
    <lineage>
        <taxon>Bacteria</taxon>
        <taxon>Bacillati</taxon>
        <taxon>Bacillota</taxon>
        <taxon>Bacilli</taxon>
        <taxon>Lactobacillales</taxon>
        <taxon>Aerococcaceae</taxon>
        <taxon>Fundicoccus</taxon>
    </lineage>
</organism>
<reference evidence="1 2" key="1">
    <citation type="submission" date="2022-08" db="EMBL/GenBank/DDBJ databases">
        <title>Aerococcaceae sp. nov isolated from spoiled eye mask.</title>
        <authorList>
            <person name="Zhou G."/>
            <person name="Xie X.-B."/>
            <person name="Shi Q.-S."/>
            <person name="Wang Y.-S."/>
            <person name="Wen X."/>
            <person name="Peng H."/>
            <person name="Yang X.-J."/>
            <person name="Tao H.-B."/>
            <person name="Huang X.-M."/>
        </authorList>
    </citation>
    <scope>NUCLEOTIDE SEQUENCE [LARGE SCALE GENOMIC DNA]</scope>
    <source>
        <strain evidence="2">DM20194951</strain>
    </source>
</reference>
<evidence type="ECO:0000313" key="2">
    <source>
        <dbReference type="Proteomes" id="UP001315967"/>
    </source>
</evidence>
<proteinExistence type="predicted"/>
<sequence length="259" mass="30685">MYKGYNLKIESYEVDILKRDLISEQDGDFNLEKSREKVHNTLNEQVQSFSFKESIDATELMGDWFPQQKFDVFISHSHNDLERAEVLANWLHVTFGLTSFIDSFVWKYAPDLLREIDNRYCLNLDGNSYDYYKRNFTTNQVYIMLANSLTSMIDRTECLIFLNTPNSVNIEDTVKNQSKSPWIFHELNTSQIIQRRLPDRKVTHDSMVFTNESRDLPDFLYKLQMEHLESINFSSLIAWKNKYLANENFMDSLDILYNS</sequence>
<dbReference type="Proteomes" id="UP001315967">
    <property type="component" value="Chromosome"/>
</dbReference>
<dbReference type="SUPFAM" id="SSF52200">
    <property type="entry name" value="Toll/Interleukin receptor TIR domain"/>
    <property type="match status" value="1"/>
</dbReference>
<accession>A0ABY5PA05</accession>
<protein>
    <recommendedName>
        <fullName evidence="3">TIR domain-containing protein</fullName>
    </recommendedName>
</protein>
<dbReference type="RefSeq" id="WP_313794698.1">
    <property type="nucleotide sequence ID" value="NZ_CP102453.1"/>
</dbReference>
<gene>
    <name evidence="1" type="ORF">NRE15_06060</name>
</gene>
<dbReference type="InterPro" id="IPR035897">
    <property type="entry name" value="Toll_tir_struct_dom_sf"/>
</dbReference>